<sequence length="328" mass="37693">MSKPIHFPIPPPSKPSVAPHVPPLTEKQSAMYQTVYDHFAKPDYKIPGLEENAELMEEEKFWMSYECILRYLRASKWKTEAAIHRIEDTLKWRRSYGLYTTLTSEHVEPEASTGKQVIFGFTVDGKPGYYMFPSRQNTEESPRQIEFVVWILERCIDMMPSGVETVALFINFADKAKNPSLGTARQFLNILQNHYPERLGVALIINVPFLVNAFIKLVSPFIDPITREKMKFNPDVVKDSIVAADNVMKDHWGGDCEFIYEHEKYWPAIDAMCKERKKKFLEKWRQLGGTIGVKETDYKAEADLVNEKIPATQDTIAVVDNEVPVEVA</sequence>
<dbReference type="Pfam" id="PF00650">
    <property type="entry name" value="CRAL_TRIO"/>
    <property type="match status" value="1"/>
</dbReference>
<dbReference type="InterPro" id="IPR036865">
    <property type="entry name" value="CRAL-TRIO_dom_sf"/>
</dbReference>
<dbReference type="InterPro" id="IPR052578">
    <property type="entry name" value="PI_Transfer_CRAL-TRIO"/>
</dbReference>
<gene>
    <name evidence="3" type="ORF">ARMOST_13106</name>
</gene>
<protein>
    <submittedName>
        <fullName evidence="3">Related to PDR16 protein</fullName>
    </submittedName>
</protein>
<dbReference type="Gene3D" id="3.40.525.10">
    <property type="entry name" value="CRAL-TRIO lipid binding domain"/>
    <property type="match status" value="1"/>
</dbReference>
<keyword evidence="4" id="KW-1185">Reference proteome</keyword>
<dbReference type="Proteomes" id="UP000219338">
    <property type="component" value="Unassembled WGS sequence"/>
</dbReference>
<dbReference type="EMBL" id="FUEG01000011">
    <property type="protein sequence ID" value="SJL09725.1"/>
    <property type="molecule type" value="Genomic_DNA"/>
</dbReference>
<dbReference type="SUPFAM" id="SSF52087">
    <property type="entry name" value="CRAL/TRIO domain"/>
    <property type="match status" value="1"/>
</dbReference>
<dbReference type="InterPro" id="IPR036273">
    <property type="entry name" value="CRAL/TRIO_N_dom_sf"/>
</dbReference>
<reference evidence="4" key="1">
    <citation type="journal article" date="2017" name="Nat. Ecol. Evol.">
        <title>Genome expansion and lineage-specific genetic innovations in the forest pathogenic fungi Armillaria.</title>
        <authorList>
            <person name="Sipos G."/>
            <person name="Prasanna A.N."/>
            <person name="Walter M.C."/>
            <person name="O'Connor E."/>
            <person name="Balint B."/>
            <person name="Krizsan K."/>
            <person name="Kiss B."/>
            <person name="Hess J."/>
            <person name="Varga T."/>
            <person name="Slot J."/>
            <person name="Riley R."/>
            <person name="Boka B."/>
            <person name="Rigling D."/>
            <person name="Barry K."/>
            <person name="Lee J."/>
            <person name="Mihaltcheva S."/>
            <person name="LaButti K."/>
            <person name="Lipzen A."/>
            <person name="Waldron R."/>
            <person name="Moloney N.M."/>
            <person name="Sperisen C."/>
            <person name="Kredics L."/>
            <person name="Vagvoelgyi C."/>
            <person name="Patrignani A."/>
            <person name="Fitzpatrick D."/>
            <person name="Nagy I."/>
            <person name="Doyle S."/>
            <person name="Anderson J.B."/>
            <person name="Grigoriev I.V."/>
            <person name="Gueldener U."/>
            <person name="Muensterkoetter M."/>
            <person name="Nagy L.G."/>
        </authorList>
    </citation>
    <scope>NUCLEOTIDE SEQUENCE [LARGE SCALE GENOMIC DNA]</scope>
    <source>
        <strain evidence="4">C18/9</strain>
    </source>
</reference>
<dbReference type="CDD" id="cd00170">
    <property type="entry name" value="SEC14"/>
    <property type="match status" value="1"/>
</dbReference>
<dbReference type="InterPro" id="IPR011074">
    <property type="entry name" value="CRAL/TRIO_N_dom"/>
</dbReference>
<dbReference type="PANTHER" id="PTHR45824:SF29">
    <property type="entry name" value="GH16843P"/>
    <property type="match status" value="1"/>
</dbReference>
<dbReference type="SMART" id="SM00516">
    <property type="entry name" value="SEC14"/>
    <property type="match status" value="1"/>
</dbReference>
<dbReference type="STRING" id="47428.A0A284RLZ5"/>
<dbReference type="PROSITE" id="PS50191">
    <property type="entry name" value="CRAL_TRIO"/>
    <property type="match status" value="1"/>
</dbReference>
<dbReference type="PANTHER" id="PTHR45824">
    <property type="entry name" value="GH16843P"/>
    <property type="match status" value="1"/>
</dbReference>
<name>A0A284RLZ5_ARMOS</name>
<evidence type="ECO:0000313" key="4">
    <source>
        <dbReference type="Proteomes" id="UP000219338"/>
    </source>
</evidence>
<dbReference type="Pfam" id="PF03765">
    <property type="entry name" value="CRAL_TRIO_N"/>
    <property type="match status" value="1"/>
</dbReference>
<dbReference type="OrthoDB" id="75724at2759"/>
<dbReference type="AlphaFoldDB" id="A0A284RLZ5"/>
<evidence type="ECO:0000313" key="3">
    <source>
        <dbReference type="EMBL" id="SJL09725.1"/>
    </source>
</evidence>
<accession>A0A284RLZ5</accession>
<evidence type="ECO:0000256" key="1">
    <source>
        <dbReference type="SAM" id="MobiDB-lite"/>
    </source>
</evidence>
<dbReference type="SMART" id="SM01100">
    <property type="entry name" value="CRAL_TRIO_N"/>
    <property type="match status" value="1"/>
</dbReference>
<organism evidence="3 4">
    <name type="scientific">Armillaria ostoyae</name>
    <name type="common">Armillaria root rot fungus</name>
    <dbReference type="NCBI Taxonomy" id="47428"/>
    <lineage>
        <taxon>Eukaryota</taxon>
        <taxon>Fungi</taxon>
        <taxon>Dikarya</taxon>
        <taxon>Basidiomycota</taxon>
        <taxon>Agaricomycotina</taxon>
        <taxon>Agaricomycetes</taxon>
        <taxon>Agaricomycetidae</taxon>
        <taxon>Agaricales</taxon>
        <taxon>Marasmiineae</taxon>
        <taxon>Physalacriaceae</taxon>
        <taxon>Armillaria</taxon>
    </lineage>
</organism>
<dbReference type="InterPro" id="IPR001251">
    <property type="entry name" value="CRAL-TRIO_dom"/>
</dbReference>
<dbReference type="GO" id="GO:0008526">
    <property type="term" value="F:phosphatidylinositol transfer activity"/>
    <property type="evidence" value="ECO:0007669"/>
    <property type="project" value="TreeGrafter"/>
</dbReference>
<proteinExistence type="predicted"/>
<dbReference type="SUPFAM" id="SSF46938">
    <property type="entry name" value="CRAL/TRIO N-terminal domain"/>
    <property type="match status" value="1"/>
</dbReference>
<feature type="region of interest" description="Disordered" evidence="1">
    <location>
        <begin position="1"/>
        <end position="22"/>
    </location>
</feature>
<feature type="domain" description="CRAL-TRIO" evidence="2">
    <location>
        <begin position="106"/>
        <end position="260"/>
    </location>
</feature>
<evidence type="ECO:0000259" key="2">
    <source>
        <dbReference type="PROSITE" id="PS50191"/>
    </source>
</evidence>
<dbReference type="OMA" id="DIHARPC"/>